<dbReference type="EMBL" id="JANJYI010000002">
    <property type="protein sequence ID" value="KAK2660537.1"/>
    <property type="molecule type" value="Genomic_DNA"/>
</dbReference>
<evidence type="ECO:0000256" key="2">
    <source>
        <dbReference type="ARBA" id="ARBA00005194"/>
    </source>
</evidence>
<evidence type="ECO:0000259" key="13">
    <source>
        <dbReference type="Pfam" id="PF08392"/>
    </source>
</evidence>
<dbReference type="InterPro" id="IPR013601">
    <property type="entry name" value="FAE1_typ3_polyketide_synth"/>
</dbReference>
<evidence type="ECO:0000256" key="11">
    <source>
        <dbReference type="PIRSR" id="PIRSR036417-1"/>
    </source>
</evidence>
<keyword evidence="4 10" id="KW-0808">Transferase</keyword>
<dbReference type="Proteomes" id="UP001280121">
    <property type="component" value="Unassembled WGS sequence"/>
</dbReference>
<feature type="active site" evidence="11">
    <location>
        <position position="349"/>
    </location>
</feature>
<dbReference type="Pfam" id="PF08392">
    <property type="entry name" value="FAE1_CUT1_RppA"/>
    <property type="match status" value="1"/>
</dbReference>
<dbReference type="AlphaFoldDB" id="A0AAE0CRA1"/>
<protein>
    <recommendedName>
        <fullName evidence="10">3-ketoacyl-CoA synthase</fullName>
        <ecNumber evidence="10">2.3.1.-</ecNumber>
    </recommendedName>
</protein>
<dbReference type="PANTHER" id="PTHR31561">
    <property type="entry name" value="3-KETOACYL-COA SYNTHASE"/>
    <property type="match status" value="1"/>
</dbReference>
<evidence type="ECO:0000313" key="16">
    <source>
        <dbReference type="Proteomes" id="UP001280121"/>
    </source>
</evidence>
<evidence type="ECO:0000256" key="6">
    <source>
        <dbReference type="ARBA" id="ARBA00022989"/>
    </source>
</evidence>
<dbReference type="GO" id="GO:0006633">
    <property type="term" value="P:fatty acid biosynthetic process"/>
    <property type="evidence" value="ECO:0007669"/>
    <property type="project" value="InterPro"/>
</dbReference>
<feature type="transmembrane region" description="Helical" evidence="12">
    <location>
        <begin position="21"/>
        <end position="44"/>
    </location>
</feature>
<dbReference type="InterPro" id="IPR012392">
    <property type="entry name" value="3-ktacl-CoA_syn"/>
</dbReference>
<feature type="active site" evidence="11">
    <location>
        <position position="353"/>
    </location>
</feature>
<comment type="catalytic activity">
    <reaction evidence="9">
        <text>a very-long-chain acyl-CoA + malonyl-CoA + H(+) = a very-long-chain 3-oxoacyl-CoA + CO2 + CoA</text>
        <dbReference type="Rhea" id="RHEA:32727"/>
        <dbReference type="ChEBI" id="CHEBI:15378"/>
        <dbReference type="ChEBI" id="CHEBI:16526"/>
        <dbReference type="ChEBI" id="CHEBI:57287"/>
        <dbReference type="ChEBI" id="CHEBI:57384"/>
        <dbReference type="ChEBI" id="CHEBI:90725"/>
        <dbReference type="ChEBI" id="CHEBI:90736"/>
        <dbReference type="EC" id="2.3.1.199"/>
    </reaction>
</comment>
<name>A0AAE0CRA1_9ROSI</name>
<comment type="pathway">
    <text evidence="2 10">Lipid metabolism; fatty acid biosynthesis.</text>
</comment>
<comment type="similarity">
    <text evidence="3 10">Belongs to the thiolase-like superfamily. Chalcone/stilbene synthases family.</text>
</comment>
<keyword evidence="6 12" id="KW-1133">Transmembrane helix</keyword>
<dbReference type="GO" id="GO:0009922">
    <property type="term" value="F:fatty acid elongase activity"/>
    <property type="evidence" value="ECO:0007669"/>
    <property type="project" value="UniProtKB-EC"/>
</dbReference>
<comment type="caution">
    <text evidence="15">The sequence shown here is derived from an EMBL/GenBank/DDBJ whole genome shotgun (WGS) entry which is preliminary data.</text>
</comment>
<evidence type="ECO:0000256" key="7">
    <source>
        <dbReference type="ARBA" id="ARBA00023136"/>
    </source>
</evidence>
<keyword evidence="5 12" id="KW-0812">Transmembrane</keyword>
<dbReference type="FunFam" id="3.40.47.10:FF:000028">
    <property type="entry name" value="3-ketoacyl-CoA synthase"/>
    <property type="match status" value="1"/>
</dbReference>
<feature type="active site" evidence="11">
    <location>
        <position position="186"/>
    </location>
</feature>
<dbReference type="InterPro" id="IPR016039">
    <property type="entry name" value="Thiolase-like"/>
</dbReference>
<feature type="active site" evidence="11">
    <location>
        <position position="265"/>
    </location>
</feature>
<dbReference type="SUPFAM" id="SSF53901">
    <property type="entry name" value="Thiolase-like"/>
    <property type="match status" value="2"/>
</dbReference>
<evidence type="ECO:0000259" key="14">
    <source>
        <dbReference type="Pfam" id="PF08541"/>
    </source>
</evidence>
<evidence type="ECO:0000256" key="4">
    <source>
        <dbReference type="ARBA" id="ARBA00022679"/>
    </source>
</evidence>
<dbReference type="CDD" id="cd00831">
    <property type="entry name" value="CHS_like"/>
    <property type="match status" value="1"/>
</dbReference>
<feature type="active site" evidence="11">
    <location>
        <position position="382"/>
    </location>
</feature>
<organism evidence="15 16">
    <name type="scientific">Dipteronia dyeriana</name>
    <dbReference type="NCBI Taxonomy" id="168575"/>
    <lineage>
        <taxon>Eukaryota</taxon>
        <taxon>Viridiplantae</taxon>
        <taxon>Streptophyta</taxon>
        <taxon>Embryophyta</taxon>
        <taxon>Tracheophyta</taxon>
        <taxon>Spermatophyta</taxon>
        <taxon>Magnoliopsida</taxon>
        <taxon>eudicotyledons</taxon>
        <taxon>Gunneridae</taxon>
        <taxon>Pentapetalae</taxon>
        <taxon>rosids</taxon>
        <taxon>malvids</taxon>
        <taxon>Sapindales</taxon>
        <taxon>Sapindaceae</taxon>
        <taxon>Hippocastanoideae</taxon>
        <taxon>Acereae</taxon>
        <taxon>Dipteronia</taxon>
    </lineage>
</organism>
<dbReference type="Pfam" id="PF08541">
    <property type="entry name" value="ACP_syn_III_C"/>
    <property type="match status" value="1"/>
</dbReference>
<dbReference type="Gene3D" id="3.40.47.10">
    <property type="match status" value="1"/>
</dbReference>
<keyword evidence="8 10" id="KW-0012">Acyltransferase</keyword>
<feature type="active site" evidence="11">
    <location>
        <position position="386"/>
    </location>
</feature>
<gene>
    <name evidence="15" type="ORF">Ddye_007070</name>
</gene>
<evidence type="ECO:0000256" key="8">
    <source>
        <dbReference type="ARBA" id="ARBA00023315"/>
    </source>
</evidence>
<evidence type="ECO:0000256" key="5">
    <source>
        <dbReference type="ARBA" id="ARBA00022692"/>
    </source>
</evidence>
<dbReference type="InterPro" id="IPR013747">
    <property type="entry name" value="ACP_syn_III_C"/>
</dbReference>
<evidence type="ECO:0000256" key="10">
    <source>
        <dbReference type="PIRNR" id="PIRNR036417"/>
    </source>
</evidence>
<sequence length="454" mass="51053">MISVEASRLNIDDLRQLWVQLQYNLVSVVICSAILVFGLTVYIMTRPTPVYLVDYACYRPPDELKAPNEKFMTHSRLQGDFDENSLEFQRKILERSGLGEETYVPEAMHFIPPRPSMAAAREEAEQVMYGALDNLFSNTNVNPKDIGVLVVNCSLFNPTPSLSAMIINKYKLRGNIMSFNLGGMGCSAGVIAIDLAKDMLQVNRNTYAVVVSTENITQNWYFGNKKSMLIPNCLFRVGGAAILLSNKSRDRRRAKYKLVHVVRTHKGADDKAFRCVYQEQDDDGKTGVSLSKDLMAIAGGALKTNITTLGPLVLPISEQLLFFATLMAKKLFNAKVKPYIPDFKLAFDHFCIHAGGRAVIDELEKNLQLLPVHVEASRMTLHRFGNTSSSSIWYELAYIESKGRMCRGNRVWQIAFGSGFKCNSAVWEAIRHVKPSRNSPWEDCIDRYPVKLLS</sequence>
<evidence type="ECO:0000256" key="9">
    <source>
        <dbReference type="ARBA" id="ARBA00047375"/>
    </source>
</evidence>
<evidence type="ECO:0000313" key="15">
    <source>
        <dbReference type="EMBL" id="KAK2660537.1"/>
    </source>
</evidence>
<reference evidence="15" key="1">
    <citation type="journal article" date="2023" name="Plant J.">
        <title>Genome sequences and population genomics provide insights into the demographic history, inbreeding, and mutation load of two 'living fossil' tree species of Dipteronia.</title>
        <authorList>
            <person name="Feng Y."/>
            <person name="Comes H.P."/>
            <person name="Chen J."/>
            <person name="Zhu S."/>
            <person name="Lu R."/>
            <person name="Zhang X."/>
            <person name="Li P."/>
            <person name="Qiu J."/>
            <person name="Olsen K.M."/>
            <person name="Qiu Y."/>
        </authorList>
    </citation>
    <scope>NUCLEOTIDE SEQUENCE</scope>
    <source>
        <strain evidence="15">KIB01</strain>
    </source>
</reference>
<keyword evidence="16" id="KW-1185">Reference proteome</keyword>
<dbReference type="EC" id="2.3.1.-" evidence="10"/>
<dbReference type="GO" id="GO:0016020">
    <property type="term" value="C:membrane"/>
    <property type="evidence" value="ECO:0007669"/>
    <property type="project" value="UniProtKB-SubCell"/>
</dbReference>
<feature type="domain" description="FAE" evidence="13">
    <location>
        <begin position="42"/>
        <end position="331"/>
    </location>
</feature>
<feature type="domain" description="Beta-ketoacyl-[acyl-carrier-protein] synthase III C-terminal" evidence="14">
    <location>
        <begin position="348"/>
        <end position="428"/>
    </location>
</feature>
<accession>A0AAE0CRA1</accession>
<proteinExistence type="inferred from homology"/>
<evidence type="ECO:0000256" key="3">
    <source>
        <dbReference type="ARBA" id="ARBA00005531"/>
    </source>
</evidence>
<evidence type="ECO:0000256" key="1">
    <source>
        <dbReference type="ARBA" id="ARBA00004370"/>
    </source>
</evidence>
<dbReference type="PIRSF" id="PIRSF036417">
    <property type="entry name" value="3-ktacl-CoA_syn"/>
    <property type="match status" value="1"/>
</dbReference>
<evidence type="ECO:0000256" key="12">
    <source>
        <dbReference type="SAM" id="Phobius"/>
    </source>
</evidence>
<keyword evidence="7 12" id="KW-0472">Membrane</keyword>
<comment type="subcellular location">
    <subcellularLocation>
        <location evidence="1">Membrane</location>
    </subcellularLocation>
</comment>